<dbReference type="InterPro" id="IPR004330">
    <property type="entry name" value="FAR1_DNA_bnd_dom"/>
</dbReference>
<dbReference type="EMBL" id="CM003534">
    <property type="protein sequence ID" value="RCV33694.1"/>
    <property type="molecule type" value="Genomic_DNA"/>
</dbReference>
<name>A0A368RUC3_SETIT</name>
<dbReference type="Pfam" id="PF03101">
    <property type="entry name" value="FAR1"/>
    <property type="match status" value="1"/>
</dbReference>
<dbReference type="PANTHER" id="PTHR46328:SF34">
    <property type="entry name" value="PROTEIN FAR1-RELATED SEQUENCE 5-LIKE"/>
    <property type="match status" value="1"/>
</dbReference>
<dbReference type="STRING" id="4555.A0A368RUC3"/>
<organism evidence="2">
    <name type="scientific">Setaria italica</name>
    <name type="common">Foxtail millet</name>
    <name type="synonym">Panicum italicum</name>
    <dbReference type="NCBI Taxonomy" id="4555"/>
    <lineage>
        <taxon>Eukaryota</taxon>
        <taxon>Viridiplantae</taxon>
        <taxon>Streptophyta</taxon>
        <taxon>Embryophyta</taxon>
        <taxon>Tracheophyta</taxon>
        <taxon>Spermatophyta</taxon>
        <taxon>Magnoliopsida</taxon>
        <taxon>Liliopsida</taxon>
        <taxon>Poales</taxon>
        <taxon>Poaceae</taxon>
        <taxon>PACMAD clade</taxon>
        <taxon>Panicoideae</taxon>
        <taxon>Panicodae</taxon>
        <taxon>Paniceae</taxon>
        <taxon>Cenchrinae</taxon>
        <taxon>Setaria</taxon>
    </lineage>
</organism>
<dbReference type="OrthoDB" id="688325at2759"/>
<evidence type="ECO:0000259" key="1">
    <source>
        <dbReference type="Pfam" id="PF03101"/>
    </source>
</evidence>
<reference evidence="2" key="2">
    <citation type="submission" date="2015-07" db="EMBL/GenBank/DDBJ databases">
        <authorList>
            <person name="Noorani M."/>
        </authorList>
    </citation>
    <scope>NUCLEOTIDE SEQUENCE</scope>
    <source>
        <strain evidence="2">Yugu1</strain>
    </source>
</reference>
<accession>A0A368RUC3</accession>
<protein>
    <recommendedName>
        <fullName evidence="1">FAR1 domain-containing protein</fullName>
    </recommendedName>
</protein>
<dbReference type="PANTHER" id="PTHR46328">
    <property type="entry name" value="FAR-RED IMPAIRED RESPONSIVE (FAR1) FAMILY PROTEIN-RELATED"/>
    <property type="match status" value="1"/>
</dbReference>
<proteinExistence type="predicted"/>
<sequence>MEEHREGLLPNLKPQVGTEFSTIDEAWMFWISYGGQKGFEDRKRYTNKRKLDGKITSCRYVCGNERHRLEDKRDHFTKCPRAETRTDCQFCMGVIMDREKGNYKVVDLVLEHNHTLHLPQTSHGCQAWFWRVAFSFVVQV</sequence>
<reference evidence="2" key="1">
    <citation type="journal article" date="2012" name="Nat. Biotechnol.">
        <title>Reference genome sequence of the model plant Setaria.</title>
        <authorList>
            <person name="Bennetzen J.L."/>
            <person name="Schmutz J."/>
            <person name="Wang H."/>
            <person name="Percifield R."/>
            <person name="Hawkins J."/>
            <person name="Pontaroli A.C."/>
            <person name="Estep M."/>
            <person name="Feng L."/>
            <person name="Vaughn J.N."/>
            <person name="Grimwood J."/>
            <person name="Jenkins J."/>
            <person name="Barry K."/>
            <person name="Lindquist E."/>
            <person name="Hellsten U."/>
            <person name="Deshpande S."/>
            <person name="Wang X."/>
            <person name="Wu X."/>
            <person name="Mitros T."/>
            <person name="Triplett J."/>
            <person name="Yang X."/>
            <person name="Ye C.Y."/>
            <person name="Mauro-Herrera M."/>
            <person name="Wang L."/>
            <person name="Li P."/>
            <person name="Sharma M."/>
            <person name="Sharma R."/>
            <person name="Ronald P.C."/>
            <person name="Panaud O."/>
            <person name="Kellogg E.A."/>
            <person name="Brutnell T.P."/>
            <person name="Doust A.N."/>
            <person name="Tuskan G.A."/>
            <person name="Rokhsar D."/>
            <person name="Devos K.M."/>
        </authorList>
    </citation>
    <scope>NUCLEOTIDE SEQUENCE [LARGE SCALE GENOMIC DNA]</scope>
    <source>
        <strain evidence="2">Yugu1</strain>
    </source>
</reference>
<gene>
    <name evidence="2" type="ORF">SETIT_7G102500v2</name>
</gene>
<feature type="domain" description="FAR1" evidence="1">
    <location>
        <begin position="29"/>
        <end position="116"/>
    </location>
</feature>
<dbReference type="AlphaFoldDB" id="A0A368RUC3"/>
<evidence type="ECO:0000313" key="2">
    <source>
        <dbReference type="EMBL" id="RCV33694.1"/>
    </source>
</evidence>